<proteinExistence type="predicted"/>
<evidence type="ECO:0000313" key="1">
    <source>
        <dbReference type="EMBL" id="EAS43635.1"/>
    </source>
</evidence>
<dbReference type="EMBL" id="AAPH01000009">
    <property type="protein sequence ID" value="EAS43635.1"/>
    <property type="molecule type" value="Genomic_DNA"/>
</dbReference>
<gene>
    <name evidence="1" type="ORF">P3TCK_17687</name>
</gene>
<reference evidence="1 2" key="1">
    <citation type="submission" date="2006-03" db="EMBL/GenBank/DDBJ databases">
        <authorList>
            <person name="Bartlett D.H."/>
            <person name="Valle G."/>
            <person name="Lauro F.M."/>
            <person name="Vezzi A."/>
            <person name="Simonato F."/>
            <person name="Eloe E."/>
            <person name="Vitulo N."/>
            <person name="Stratton T.K."/>
            <person name="D'angelo M."/>
            <person name="Ferriera S."/>
            <person name="Johnson J."/>
            <person name="Kravitz S."/>
            <person name="Beeson K."/>
            <person name="Sutton G."/>
            <person name="Rogers Y."/>
            <person name="Friedman R."/>
            <person name="Frazier M."/>
            <person name="Venter J.C."/>
        </authorList>
    </citation>
    <scope>NUCLEOTIDE SEQUENCE [LARGE SCALE GENOMIC DNA]</scope>
    <source>
        <strain evidence="1 2">3TCK</strain>
    </source>
</reference>
<name>Q1Z5D1_9GAMM</name>
<protein>
    <recommendedName>
        <fullName evidence="3">NlpC/P60 domain-containing protein</fullName>
    </recommendedName>
</protein>
<dbReference type="Proteomes" id="UP000003789">
    <property type="component" value="Unassembled WGS sequence"/>
</dbReference>
<dbReference type="AlphaFoldDB" id="Q1Z5D1"/>
<sequence>MHWSEKYIGRNFDPLTYDCLDLAVDVARDELKLKIISPEHADRPIENQEQGAAINTMKHDFAIRVDEPIEGHPVILYDRGVPSHIGVATFVNGQWQCLHNLTGMGVVMERMSRMRIDAHGGVEGFYKWLS</sequence>
<comment type="caution">
    <text evidence="1">The sequence shown here is derived from an EMBL/GenBank/DDBJ whole genome shotgun (WGS) entry which is preliminary data.</text>
</comment>
<dbReference type="OrthoDB" id="8794468at2"/>
<organism evidence="1 2">
    <name type="scientific">Photobacterium profundum 3TCK</name>
    <dbReference type="NCBI Taxonomy" id="314280"/>
    <lineage>
        <taxon>Bacteria</taxon>
        <taxon>Pseudomonadati</taxon>
        <taxon>Pseudomonadota</taxon>
        <taxon>Gammaproteobacteria</taxon>
        <taxon>Vibrionales</taxon>
        <taxon>Vibrionaceae</taxon>
        <taxon>Photobacterium</taxon>
    </lineage>
</organism>
<evidence type="ECO:0000313" key="2">
    <source>
        <dbReference type="Proteomes" id="UP000003789"/>
    </source>
</evidence>
<dbReference type="HOGENOM" id="CLU_152564_0_0_6"/>
<evidence type="ECO:0008006" key="3">
    <source>
        <dbReference type="Google" id="ProtNLM"/>
    </source>
</evidence>
<dbReference type="RefSeq" id="WP_006231447.1">
    <property type="nucleotide sequence ID" value="NZ_CH724135.1"/>
</dbReference>
<accession>Q1Z5D1</accession>